<evidence type="ECO:0000256" key="14">
    <source>
        <dbReference type="ARBA" id="ARBA00023128"/>
    </source>
</evidence>
<keyword evidence="13" id="KW-0333">Golgi apparatus</keyword>
<evidence type="ECO:0000256" key="1">
    <source>
        <dbReference type="ARBA" id="ARBA00004304"/>
    </source>
</evidence>
<accession>A0A8B6E7U7</accession>
<feature type="transmembrane region" description="Helical" evidence="18">
    <location>
        <begin position="191"/>
        <end position="215"/>
    </location>
</feature>
<evidence type="ECO:0000256" key="13">
    <source>
        <dbReference type="ARBA" id="ARBA00023034"/>
    </source>
</evidence>
<dbReference type="GO" id="GO:0006914">
    <property type="term" value="P:autophagy"/>
    <property type="evidence" value="ECO:0007669"/>
    <property type="project" value="UniProtKB-KW"/>
</dbReference>
<evidence type="ECO:0000313" key="22">
    <source>
        <dbReference type="Proteomes" id="UP000596742"/>
    </source>
</evidence>
<comment type="caution">
    <text evidence="21">The sequence shown here is derived from an EMBL/GenBank/DDBJ whole genome shotgun (WGS) entry which is preliminary data.</text>
</comment>
<dbReference type="GO" id="GO:0005802">
    <property type="term" value="C:trans-Golgi network"/>
    <property type="evidence" value="ECO:0007669"/>
    <property type="project" value="TreeGrafter"/>
</dbReference>
<proteinExistence type="inferred from homology"/>
<dbReference type="SUPFAM" id="SSF50911">
    <property type="entry name" value="Mannose 6-phosphate receptor domain"/>
    <property type="match status" value="1"/>
</dbReference>
<dbReference type="AlphaFoldDB" id="A0A8B6E7U7"/>
<dbReference type="Proteomes" id="UP000596742">
    <property type="component" value="Unassembled WGS sequence"/>
</dbReference>
<evidence type="ECO:0000256" key="12">
    <source>
        <dbReference type="ARBA" id="ARBA00023006"/>
    </source>
</evidence>
<organism evidence="21 22">
    <name type="scientific">Mytilus galloprovincialis</name>
    <name type="common">Mediterranean mussel</name>
    <dbReference type="NCBI Taxonomy" id="29158"/>
    <lineage>
        <taxon>Eukaryota</taxon>
        <taxon>Metazoa</taxon>
        <taxon>Spiralia</taxon>
        <taxon>Lophotrochozoa</taxon>
        <taxon>Mollusca</taxon>
        <taxon>Bivalvia</taxon>
        <taxon>Autobranchia</taxon>
        <taxon>Pteriomorphia</taxon>
        <taxon>Mytilida</taxon>
        <taxon>Mytiloidea</taxon>
        <taxon>Mytilidae</taxon>
        <taxon>Mytilinae</taxon>
        <taxon>Mytilus</taxon>
    </lineage>
</organism>
<gene>
    <name evidence="21" type="ORF">MGAL_10B009357</name>
</gene>
<keyword evidence="9 19" id="KW-0732">Signal</keyword>
<dbReference type="EMBL" id="UYJE01004749">
    <property type="protein sequence ID" value="VDI31030.1"/>
    <property type="molecule type" value="Genomic_DNA"/>
</dbReference>
<feature type="signal peptide" evidence="19">
    <location>
        <begin position="1"/>
        <end position="19"/>
    </location>
</feature>
<evidence type="ECO:0000256" key="8">
    <source>
        <dbReference type="ARBA" id="ARBA00022692"/>
    </source>
</evidence>
<sequence length="263" mass="27730">MEYTCVFYLLLCYVCVIFGQDPACSGRDQCSCVTTDNQVIDLSSLGKTDGNAMFPDLQAPDGYMYSYNPCYPFTEIQCVDQAVCQVPVDRTTSYPAGDAVSAVFSNDGINNMIKYSSTDGAGTTRTSQVTLICDPSASTPVMAPLGEQGSSTYYITLTSKCCCPGGCADGPPPTGPGPTKKPGESGEIDGLSIGSILCIVVLCVGVIYLIGGVLFMKFGKQASGADLMPNKTFWAGVPANIKTGFQFTYGKVRGKSSAEYSSI</sequence>
<comment type="subcellular location">
    <subcellularLocation>
        <location evidence="2">Cytoplasmic vesicle membrane</location>
        <topology evidence="2">Single-pass type I membrane protein</topology>
    </subcellularLocation>
    <subcellularLocation>
        <location evidence="3">Golgi apparatus membrane</location>
    </subcellularLocation>
    <subcellularLocation>
        <location evidence="1">Mitochondrion membrane</location>
        <topology evidence="1">Single-pass membrane protein</topology>
    </subcellularLocation>
    <subcellularLocation>
        <location evidence="4">Preautophagosomal structure membrane</location>
        <topology evidence="4">Single-pass type I membrane protein</topology>
    </subcellularLocation>
</comment>
<dbReference type="Pfam" id="PF09451">
    <property type="entry name" value="ATG27"/>
    <property type="match status" value="1"/>
</dbReference>
<keyword evidence="10" id="KW-0653">Protein transport</keyword>
<evidence type="ECO:0000256" key="16">
    <source>
        <dbReference type="ARBA" id="ARBA00023157"/>
    </source>
</evidence>
<feature type="chain" id="PRO_5032638618" description="Autophagy-related protein 27" evidence="19">
    <location>
        <begin position="20"/>
        <end position="263"/>
    </location>
</feature>
<evidence type="ECO:0000256" key="10">
    <source>
        <dbReference type="ARBA" id="ARBA00022927"/>
    </source>
</evidence>
<dbReference type="PROSITE" id="PS51914">
    <property type="entry name" value="MRH"/>
    <property type="match status" value="1"/>
</dbReference>
<keyword evidence="22" id="KW-1185">Reference proteome</keyword>
<evidence type="ECO:0000256" key="17">
    <source>
        <dbReference type="ARBA" id="ARBA00023329"/>
    </source>
</evidence>
<evidence type="ECO:0000256" key="11">
    <source>
        <dbReference type="ARBA" id="ARBA00022989"/>
    </source>
</evidence>
<keyword evidence="8 18" id="KW-0812">Transmembrane</keyword>
<keyword evidence="14" id="KW-0496">Mitochondrion</keyword>
<feature type="domain" description="MRH" evidence="20">
    <location>
        <begin position="28"/>
        <end position="165"/>
    </location>
</feature>
<keyword evidence="7" id="KW-0813">Transport</keyword>
<dbReference type="Gene3D" id="2.70.130.10">
    <property type="entry name" value="Mannose-6-phosphate receptor binding domain"/>
    <property type="match status" value="1"/>
</dbReference>
<dbReference type="InterPro" id="IPR018939">
    <property type="entry name" value="Autophagy-rel_prot_27"/>
</dbReference>
<evidence type="ECO:0000256" key="7">
    <source>
        <dbReference type="ARBA" id="ARBA00022448"/>
    </source>
</evidence>
<name>A0A8B6E7U7_MYTGA</name>
<evidence type="ECO:0000256" key="15">
    <source>
        <dbReference type="ARBA" id="ARBA00023136"/>
    </source>
</evidence>
<dbReference type="InterPro" id="IPR009011">
    <property type="entry name" value="Man6P_isomerase_rcpt-bd_dom_sf"/>
</dbReference>
<dbReference type="GO" id="GO:0010008">
    <property type="term" value="C:endosome membrane"/>
    <property type="evidence" value="ECO:0007669"/>
    <property type="project" value="UniProtKB-SubCell"/>
</dbReference>
<evidence type="ECO:0000256" key="3">
    <source>
        <dbReference type="ARBA" id="ARBA00004394"/>
    </source>
</evidence>
<dbReference type="GO" id="GO:0000139">
    <property type="term" value="C:Golgi membrane"/>
    <property type="evidence" value="ECO:0007669"/>
    <property type="project" value="UniProtKB-SubCell"/>
</dbReference>
<dbReference type="GO" id="GO:0034045">
    <property type="term" value="C:phagophore assembly site membrane"/>
    <property type="evidence" value="ECO:0007669"/>
    <property type="project" value="UniProtKB-SubCell"/>
</dbReference>
<evidence type="ECO:0000256" key="4">
    <source>
        <dbReference type="ARBA" id="ARBA00004472"/>
    </source>
</evidence>
<protein>
    <recommendedName>
        <fullName evidence="6">Autophagy-related protein 27</fullName>
    </recommendedName>
</protein>
<dbReference type="OrthoDB" id="29460at2759"/>
<dbReference type="PANTHER" id="PTHR15071:SF0">
    <property type="entry name" value="MANNOSE 6-PHOSPHATE RECEPTOR-LIKE PROTEIN 1"/>
    <property type="match status" value="1"/>
</dbReference>
<dbReference type="InterPro" id="IPR044865">
    <property type="entry name" value="MRH_dom"/>
</dbReference>
<evidence type="ECO:0000256" key="6">
    <source>
        <dbReference type="ARBA" id="ARBA00013776"/>
    </source>
</evidence>
<evidence type="ECO:0000256" key="19">
    <source>
        <dbReference type="SAM" id="SignalP"/>
    </source>
</evidence>
<dbReference type="GO" id="GO:0015031">
    <property type="term" value="P:protein transport"/>
    <property type="evidence" value="ECO:0007669"/>
    <property type="project" value="UniProtKB-KW"/>
</dbReference>
<evidence type="ECO:0000256" key="2">
    <source>
        <dbReference type="ARBA" id="ARBA00004358"/>
    </source>
</evidence>
<keyword evidence="12" id="KW-0072">Autophagy</keyword>
<evidence type="ECO:0000256" key="9">
    <source>
        <dbReference type="ARBA" id="ARBA00022729"/>
    </source>
</evidence>
<evidence type="ECO:0000259" key="20">
    <source>
        <dbReference type="PROSITE" id="PS51914"/>
    </source>
</evidence>
<keyword evidence="17" id="KW-0968">Cytoplasmic vesicle</keyword>
<evidence type="ECO:0000256" key="18">
    <source>
        <dbReference type="SAM" id="Phobius"/>
    </source>
</evidence>
<keyword evidence="15 18" id="KW-0472">Membrane</keyword>
<evidence type="ECO:0000313" key="21">
    <source>
        <dbReference type="EMBL" id="VDI31030.1"/>
    </source>
</evidence>
<comment type="similarity">
    <text evidence="5">Belongs to the ATG27 family.</text>
</comment>
<evidence type="ECO:0000256" key="5">
    <source>
        <dbReference type="ARBA" id="ARBA00005363"/>
    </source>
</evidence>
<reference evidence="21" key="1">
    <citation type="submission" date="2018-11" db="EMBL/GenBank/DDBJ databases">
        <authorList>
            <person name="Alioto T."/>
            <person name="Alioto T."/>
        </authorList>
    </citation>
    <scope>NUCLEOTIDE SEQUENCE</scope>
</reference>
<keyword evidence="16" id="KW-1015">Disulfide bond</keyword>
<keyword evidence="11 18" id="KW-1133">Transmembrane helix</keyword>
<dbReference type="PANTHER" id="PTHR15071">
    <property type="entry name" value="MANNOSE-6-PHOSPHATE RECEPTOR FAMILY MEMBER"/>
    <property type="match status" value="1"/>
</dbReference>
<dbReference type="GO" id="GO:0031966">
    <property type="term" value="C:mitochondrial membrane"/>
    <property type="evidence" value="ECO:0007669"/>
    <property type="project" value="UniProtKB-SubCell"/>
</dbReference>